<dbReference type="InterPro" id="IPR015289">
    <property type="entry name" value="A-L-arabinofuranosidase_B_cat"/>
</dbReference>
<dbReference type="PANTHER" id="PTHR39447">
    <property type="entry name" value="ALPHA-L-ARABINOFURANOSIDASE B"/>
    <property type="match status" value="1"/>
</dbReference>
<keyword evidence="10" id="KW-1185">Reference proteome</keyword>
<gene>
    <name evidence="9" type="ORF">ACFQSB_12445</name>
</gene>
<evidence type="ECO:0000256" key="1">
    <source>
        <dbReference type="ARBA" id="ARBA00006963"/>
    </source>
</evidence>
<evidence type="ECO:0000313" key="10">
    <source>
        <dbReference type="Proteomes" id="UP001596496"/>
    </source>
</evidence>
<dbReference type="Gene3D" id="2.60.120.200">
    <property type="match status" value="1"/>
</dbReference>
<name>A0ABW2P058_9ACTN</name>
<feature type="chain" id="PRO_5046281860" evidence="6">
    <location>
        <begin position="38"/>
        <end position="521"/>
    </location>
</feature>
<dbReference type="InterPro" id="IPR013320">
    <property type="entry name" value="ConA-like_dom_sf"/>
</dbReference>
<evidence type="ECO:0000256" key="3">
    <source>
        <dbReference type="ARBA" id="ARBA00022801"/>
    </source>
</evidence>
<dbReference type="EMBL" id="JBHTCG010000007">
    <property type="protein sequence ID" value="MFC7383021.1"/>
    <property type="molecule type" value="Genomic_DNA"/>
</dbReference>
<dbReference type="InterPro" id="IPR038964">
    <property type="entry name" value="ABFB"/>
</dbReference>
<dbReference type="SUPFAM" id="SSF49899">
    <property type="entry name" value="Concanavalin A-like lectins/glucanases"/>
    <property type="match status" value="1"/>
</dbReference>
<keyword evidence="4" id="KW-0325">Glycoprotein</keyword>
<sequence length="521" mass="54296">MVVRSGFRHLKKALLSAGAVVALAAGLLSGVSAPSQAATSQACDIYAAGGTPCVAAHSTTRALYGAYNGPLYQVRRTSDNATRDIGVLSAGGVADAAAQDSFCANATCLISVIYDQSGRNNRLTQAPPGGFSGPAAGGYDNLANATAAPVTVGGHKAYGVYVAPGTGYRNNNTNGVAKGDQPEGMYAIFDGTHYNGGCCFDYGNAETNSRDNGNGTMEAIYFGNIKVWGYGAGNGPWIMADLENGLFSGVNQHYNANDPSISHRFLTAIVKGEPNHWAIRGGNAQSGSLGTFYNGVRPNVSGYNPMKKEGAIILGIGGDNSVGARGTFYEGVMTSGYPSDATENAVQASIVAAGYSTSGGGTPGGTLTPGSSISLRATTSGYTDRYIRHQNDQVVTSVINSSSSSLDKSDATWIVRAGLASGSCVSFESRNYPGDFLRHYNYQLYRQHNDGGSQFAADATFCPQTGKSGQGTSFASYNYSTRFLRHYNNTVYIASNGGSNTFDNATAWAADVSWSVDQPWG</sequence>
<keyword evidence="2 6" id="KW-0732">Signal</keyword>
<dbReference type="Proteomes" id="UP001596496">
    <property type="component" value="Unassembled WGS sequence"/>
</dbReference>
<feature type="domain" description="Alpha-L-arabinofuranosidase B arabinose-binding" evidence="7">
    <location>
        <begin position="375"/>
        <end position="516"/>
    </location>
</feature>
<evidence type="ECO:0000256" key="6">
    <source>
        <dbReference type="SAM" id="SignalP"/>
    </source>
</evidence>
<comment type="caution">
    <text evidence="9">The sequence shown here is derived from an EMBL/GenBank/DDBJ whole genome shotgun (WGS) entry which is preliminary data.</text>
</comment>
<organism evidence="9 10">
    <name type="scientific">Sphaerisporangium rhizosphaerae</name>
    <dbReference type="NCBI Taxonomy" id="2269375"/>
    <lineage>
        <taxon>Bacteria</taxon>
        <taxon>Bacillati</taxon>
        <taxon>Actinomycetota</taxon>
        <taxon>Actinomycetes</taxon>
        <taxon>Streptosporangiales</taxon>
        <taxon>Streptosporangiaceae</taxon>
        <taxon>Sphaerisporangium</taxon>
    </lineage>
</organism>
<proteinExistence type="inferred from homology"/>
<evidence type="ECO:0000256" key="5">
    <source>
        <dbReference type="ARBA" id="ARBA00023295"/>
    </source>
</evidence>
<dbReference type="PANTHER" id="PTHR39447:SF2">
    <property type="entry name" value="ALPHA-L-ARABINOFURANOSIDASE B"/>
    <property type="match status" value="1"/>
</dbReference>
<dbReference type="Pfam" id="PF09206">
    <property type="entry name" value="ArabFuran-catal"/>
    <property type="match status" value="1"/>
</dbReference>
<reference evidence="10" key="1">
    <citation type="journal article" date="2019" name="Int. J. Syst. Evol. Microbiol.">
        <title>The Global Catalogue of Microorganisms (GCM) 10K type strain sequencing project: providing services to taxonomists for standard genome sequencing and annotation.</title>
        <authorList>
            <consortium name="The Broad Institute Genomics Platform"/>
            <consortium name="The Broad Institute Genome Sequencing Center for Infectious Disease"/>
            <person name="Wu L."/>
            <person name="Ma J."/>
        </authorList>
    </citation>
    <scope>NUCLEOTIDE SEQUENCE [LARGE SCALE GENOMIC DNA]</scope>
    <source>
        <strain evidence="10">CECT 7649</strain>
    </source>
</reference>
<comment type="similarity">
    <text evidence="1">Belongs to the glycosyl hydrolase 54 family.</text>
</comment>
<evidence type="ECO:0000259" key="8">
    <source>
        <dbReference type="Pfam" id="PF09206"/>
    </source>
</evidence>
<protein>
    <submittedName>
        <fullName evidence="9">Alpha-L-arabinofuranosidase B</fullName>
    </submittedName>
</protein>
<dbReference type="CDD" id="cd23399">
    <property type="entry name" value="beta-trefoil_ABD_ABFB"/>
    <property type="match status" value="1"/>
</dbReference>
<dbReference type="SUPFAM" id="SSF110221">
    <property type="entry name" value="AbfB domain"/>
    <property type="match status" value="1"/>
</dbReference>
<feature type="domain" description="Alpha-L-arabinofuranosidase B catalytic" evidence="8">
    <location>
        <begin position="43"/>
        <end position="356"/>
    </location>
</feature>
<keyword evidence="3" id="KW-0378">Hydrolase</keyword>
<dbReference type="InterPro" id="IPR007934">
    <property type="entry name" value="AbfB_ABD"/>
</dbReference>
<accession>A0ABW2P058</accession>
<evidence type="ECO:0000313" key="9">
    <source>
        <dbReference type="EMBL" id="MFC7383021.1"/>
    </source>
</evidence>
<dbReference type="RefSeq" id="WP_380826404.1">
    <property type="nucleotide sequence ID" value="NZ_JBHTCG010000007.1"/>
</dbReference>
<keyword evidence="5" id="KW-0326">Glycosidase</keyword>
<evidence type="ECO:0000259" key="7">
    <source>
        <dbReference type="Pfam" id="PF05270"/>
    </source>
</evidence>
<dbReference type="InterPro" id="IPR036195">
    <property type="entry name" value="AbfB_ABD_sf"/>
</dbReference>
<feature type="signal peptide" evidence="6">
    <location>
        <begin position="1"/>
        <end position="37"/>
    </location>
</feature>
<dbReference type="Pfam" id="PF05270">
    <property type="entry name" value="AbfB"/>
    <property type="match status" value="1"/>
</dbReference>
<evidence type="ECO:0000256" key="2">
    <source>
        <dbReference type="ARBA" id="ARBA00022729"/>
    </source>
</evidence>
<dbReference type="Gene3D" id="2.80.10.50">
    <property type="match status" value="1"/>
</dbReference>
<evidence type="ECO:0000256" key="4">
    <source>
        <dbReference type="ARBA" id="ARBA00023180"/>
    </source>
</evidence>